<gene>
    <name evidence="2" type="ORF">AWU65_08530</name>
</gene>
<dbReference type="Proteomes" id="UP000076796">
    <property type="component" value="Unassembled WGS sequence"/>
</dbReference>
<evidence type="ECO:0000256" key="1">
    <source>
        <dbReference type="SAM" id="SignalP"/>
    </source>
</evidence>
<feature type="chain" id="PRO_5039507987" evidence="1">
    <location>
        <begin position="22"/>
        <end position="170"/>
    </location>
</feature>
<comment type="caution">
    <text evidence="2">The sequence shown here is derived from an EMBL/GenBank/DDBJ whole genome shotgun (WGS) entry which is preliminary data.</text>
</comment>
<protein>
    <submittedName>
        <fullName evidence="2">Uncharacterized protein</fullName>
    </submittedName>
</protein>
<dbReference type="PROSITE" id="PS51257">
    <property type="entry name" value="PROKAR_LIPOPROTEIN"/>
    <property type="match status" value="1"/>
</dbReference>
<dbReference type="AlphaFoldDB" id="A0A163IGM7"/>
<dbReference type="OrthoDB" id="2660034at2"/>
<proteinExistence type="predicted"/>
<keyword evidence="3" id="KW-1185">Reference proteome</keyword>
<dbReference type="GeneID" id="97552646"/>
<feature type="signal peptide" evidence="1">
    <location>
        <begin position="1"/>
        <end position="21"/>
    </location>
</feature>
<name>A0A163IGM7_9BACL</name>
<sequence>MLFKYGFISVLLAAACLLVIAGCKGSIQDTADDEISLVSVPSLIGLKSAEVDAIQVFFGDGTRLTLDKEEELDQIMQWVNSLQAYKIEGARGPGFLYAMDMVQGNQKLRLANEFEVEGQWYALSGPEQELLSRYLIEQGRAHNPELLPGITMETPEASGYNYMDYAQSVK</sequence>
<keyword evidence="1" id="KW-0732">Signal</keyword>
<evidence type="ECO:0000313" key="3">
    <source>
        <dbReference type="Proteomes" id="UP000076796"/>
    </source>
</evidence>
<organism evidence="2 3">
    <name type="scientific">Paenibacillus glucanolyticus</name>
    <dbReference type="NCBI Taxonomy" id="59843"/>
    <lineage>
        <taxon>Bacteria</taxon>
        <taxon>Bacillati</taxon>
        <taxon>Bacillota</taxon>
        <taxon>Bacilli</taxon>
        <taxon>Bacillales</taxon>
        <taxon>Paenibacillaceae</taxon>
        <taxon>Paenibacillus</taxon>
    </lineage>
</organism>
<dbReference type="RefSeq" id="WP_006207053.1">
    <property type="nucleotide sequence ID" value="NZ_CP147845.1"/>
</dbReference>
<evidence type="ECO:0000313" key="2">
    <source>
        <dbReference type="EMBL" id="KZS45960.1"/>
    </source>
</evidence>
<dbReference type="EMBL" id="LWMH01000001">
    <property type="protein sequence ID" value="KZS45960.1"/>
    <property type="molecule type" value="Genomic_DNA"/>
</dbReference>
<reference evidence="2" key="1">
    <citation type="journal article" date="2016" name="Genome Announc.">
        <title>Draft genomes of two strains of Paenibacillus glucanolyticus with capability to degrade lignocellulose.</title>
        <authorList>
            <person name="Mathews S.L."/>
            <person name="Pawlak J."/>
            <person name="Grunden A.M."/>
        </authorList>
    </citation>
    <scope>NUCLEOTIDE SEQUENCE [LARGE SCALE GENOMIC DNA]</scope>
    <source>
        <strain evidence="2">SLM1</strain>
    </source>
</reference>
<accession>A0A163IGM7</accession>